<keyword evidence="4 5" id="KW-0238">DNA-binding</keyword>
<dbReference type="PROSITE" id="PS50950">
    <property type="entry name" value="ZF_THAP"/>
    <property type="match status" value="1"/>
</dbReference>
<dbReference type="SUPFAM" id="SSF57716">
    <property type="entry name" value="Glucocorticoid receptor-like (DNA-binding domain)"/>
    <property type="match status" value="1"/>
</dbReference>
<keyword evidence="1" id="KW-0479">Metal-binding</keyword>
<evidence type="ECO:0000256" key="3">
    <source>
        <dbReference type="ARBA" id="ARBA00022833"/>
    </source>
</evidence>
<dbReference type="InterPro" id="IPR006612">
    <property type="entry name" value="THAP_Znf"/>
</dbReference>
<dbReference type="InterPro" id="IPR038441">
    <property type="entry name" value="THAP_Znf_sf"/>
</dbReference>
<dbReference type="Proteomes" id="UP001160148">
    <property type="component" value="Unassembled WGS sequence"/>
</dbReference>
<evidence type="ECO:0000259" key="7">
    <source>
        <dbReference type="PROSITE" id="PS50950"/>
    </source>
</evidence>
<comment type="caution">
    <text evidence="8">The sequence shown here is derived from an EMBL/GenBank/DDBJ whole genome shotgun (WGS) entry which is preliminary data.</text>
</comment>
<dbReference type="GO" id="GO:0008270">
    <property type="term" value="F:zinc ion binding"/>
    <property type="evidence" value="ECO:0007669"/>
    <property type="project" value="UniProtKB-KW"/>
</dbReference>
<keyword evidence="2 5" id="KW-0863">Zinc-finger</keyword>
<evidence type="ECO:0000256" key="2">
    <source>
        <dbReference type="ARBA" id="ARBA00022771"/>
    </source>
</evidence>
<evidence type="ECO:0000313" key="9">
    <source>
        <dbReference type="Proteomes" id="UP001160148"/>
    </source>
</evidence>
<evidence type="ECO:0000256" key="4">
    <source>
        <dbReference type="ARBA" id="ARBA00023125"/>
    </source>
</evidence>
<dbReference type="GO" id="GO:0003677">
    <property type="term" value="F:DNA binding"/>
    <property type="evidence" value="ECO:0007669"/>
    <property type="project" value="UniProtKB-UniRule"/>
</dbReference>
<dbReference type="EMBL" id="CARXXK010000002">
    <property type="protein sequence ID" value="CAI6354236.1"/>
    <property type="molecule type" value="Genomic_DNA"/>
</dbReference>
<reference evidence="8 9" key="1">
    <citation type="submission" date="2023-01" db="EMBL/GenBank/DDBJ databases">
        <authorList>
            <person name="Whitehead M."/>
        </authorList>
    </citation>
    <scope>NUCLEOTIDE SEQUENCE [LARGE SCALE GENOMIC DNA]</scope>
</reference>
<proteinExistence type="predicted"/>
<feature type="coiled-coil region" evidence="6">
    <location>
        <begin position="164"/>
        <end position="198"/>
    </location>
</feature>
<sequence length="215" mass="25514">MLHKFPLDKNRQTLWVESIQNFQPSYIMKKSHYVCQCHFLSTDYELNNLLKKTAVPFVFSEFITLLPYTIFEDKSNFPSQFPCDPNTSKNLAEELECYPLQLMKSNHNQSNSSKSPLKTNVKQDFAVIKKSCSPRKCFIGDFDVQDLNSPRKRLRYWSESQNTIKKYKREILLTKKKNKRLLNKIKSYRQLINHLKYNNYISDCYSVIKVKTTNK</sequence>
<dbReference type="Gene3D" id="6.20.210.20">
    <property type="entry name" value="THAP domain"/>
    <property type="match status" value="1"/>
</dbReference>
<dbReference type="AlphaFoldDB" id="A0AAV0WFA1"/>
<evidence type="ECO:0000256" key="1">
    <source>
        <dbReference type="ARBA" id="ARBA00022723"/>
    </source>
</evidence>
<dbReference type="Pfam" id="PF05485">
    <property type="entry name" value="THAP"/>
    <property type="match status" value="1"/>
</dbReference>
<evidence type="ECO:0000256" key="6">
    <source>
        <dbReference type="SAM" id="Coils"/>
    </source>
</evidence>
<evidence type="ECO:0000256" key="5">
    <source>
        <dbReference type="PROSITE-ProRule" id="PRU00309"/>
    </source>
</evidence>
<keyword evidence="3" id="KW-0862">Zinc</keyword>
<name>A0AAV0WFA1_9HEMI</name>
<keyword evidence="9" id="KW-1185">Reference proteome</keyword>
<organism evidence="8 9">
    <name type="scientific">Macrosiphum euphorbiae</name>
    <name type="common">potato aphid</name>
    <dbReference type="NCBI Taxonomy" id="13131"/>
    <lineage>
        <taxon>Eukaryota</taxon>
        <taxon>Metazoa</taxon>
        <taxon>Ecdysozoa</taxon>
        <taxon>Arthropoda</taxon>
        <taxon>Hexapoda</taxon>
        <taxon>Insecta</taxon>
        <taxon>Pterygota</taxon>
        <taxon>Neoptera</taxon>
        <taxon>Paraneoptera</taxon>
        <taxon>Hemiptera</taxon>
        <taxon>Sternorrhyncha</taxon>
        <taxon>Aphidomorpha</taxon>
        <taxon>Aphidoidea</taxon>
        <taxon>Aphididae</taxon>
        <taxon>Macrosiphini</taxon>
        <taxon>Macrosiphum</taxon>
    </lineage>
</organism>
<gene>
    <name evidence="8" type="ORF">MEUPH1_LOCUS10265</name>
</gene>
<protein>
    <recommendedName>
        <fullName evidence="7">THAP-type domain-containing protein</fullName>
    </recommendedName>
</protein>
<evidence type="ECO:0000313" key="8">
    <source>
        <dbReference type="EMBL" id="CAI6354236.1"/>
    </source>
</evidence>
<accession>A0AAV0WFA1</accession>
<dbReference type="SMART" id="SM00692">
    <property type="entry name" value="DM3"/>
    <property type="match status" value="1"/>
</dbReference>
<keyword evidence="6" id="KW-0175">Coiled coil</keyword>
<feature type="domain" description="THAP-type" evidence="7">
    <location>
        <begin position="1"/>
        <end position="59"/>
    </location>
</feature>